<dbReference type="EMBL" id="MKIP01000054">
    <property type="protein sequence ID" value="OLP58946.1"/>
    <property type="molecule type" value="Genomic_DNA"/>
</dbReference>
<dbReference type="OrthoDB" id="26941at2"/>
<accession>A0A1Q9AU55</accession>
<protein>
    <recommendedName>
        <fullName evidence="4">DoxX family protein</fullName>
    </recommendedName>
</protein>
<dbReference type="AlphaFoldDB" id="A0A1Q9AU55"/>
<dbReference type="Proteomes" id="UP000186364">
    <property type="component" value="Unassembled WGS sequence"/>
</dbReference>
<evidence type="ECO:0000256" key="1">
    <source>
        <dbReference type="SAM" id="Phobius"/>
    </source>
</evidence>
<evidence type="ECO:0000313" key="3">
    <source>
        <dbReference type="Proteomes" id="UP000186364"/>
    </source>
</evidence>
<feature type="transmembrane region" description="Helical" evidence="1">
    <location>
        <begin position="103"/>
        <end position="131"/>
    </location>
</feature>
<gene>
    <name evidence="2" type="ORF">BJF93_23285</name>
</gene>
<name>A0A1Q9AU55_9HYPH</name>
<feature type="transmembrane region" description="Helical" evidence="1">
    <location>
        <begin position="7"/>
        <end position="25"/>
    </location>
</feature>
<proteinExistence type="predicted"/>
<dbReference type="RefSeq" id="WP_075628781.1">
    <property type="nucleotide sequence ID" value="NZ_FOAM01000017.1"/>
</dbReference>
<keyword evidence="1" id="KW-0812">Transmembrane</keyword>
<keyword evidence="3" id="KW-1185">Reference proteome</keyword>
<keyword evidence="1" id="KW-1133">Transmembrane helix</keyword>
<organism evidence="2 3">
    <name type="scientific">Xaviernesmea oryzae</name>
    <dbReference type="NCBI Taxonomy" id="464029"/>
    <lineage>
        <taxon>Bacteria</taxon>
        <taxon>Pseudomonadati</taxon>
        <taxon>Pseudomonadota</taxon>
        <taxon>Alphaproteobacteria</taxon>
        <taxon>Hyphomicrobiales</taxon>
        <taxon>Rhizobiaceae</taxon>
        <taxon>Rhizobium/Agrobacterium group</taxon>
        <taxon>Xaviernesmea</taxon>
    </lineage>
</organism>
<evidence type="ECO:0008006" key="4">
    <source>
        <dbReference type="Google" id="ProtNLM"/>
    </source>
</evidence>
<feature type="transmembrane region" description="Helical" evidence="1">
    <location>
        <begin position="70"/>
        <end position="91"/>
    </location>
</feature>
<evidence type="ECO:0000313" key="2">
    <source>
        <dbReference type="EMBL" id="OLP58946.1"/>
    </source>
</evidence>
<comment type="caution">
    <text evidence="2">The sequence shown here is derived from an EMBL/GenBank/DDBJ whole genome shotgun (WGS) entry which is preliminary data.</text>
</comment>
<keyword evidence="1" id="KW-0472">Membrane</keyword>
<reference evidence="2 3" key="1">
    <citation type="submission" date="2016-09" db="EMBL/GenBank/DDBJ databases">
        <title>Rhizobium sp. nov., a novel species isolated from the rice rhizosphere.</title>
        <authorList>
            <person name="Zhao J."/>
            <person name="Zhang X."/>
        </authorList>
    </citation>
    <scope>NUCLEOTIDE SEQUENCE [LARGE SCALE GENOMIC DNA]</scope>
    <source>
        <strain evidence="2 3">1.7048</strain>
    </source>
</reference>
<sequence>MKRVLKGVLPILQAGLGAFWLYSGVTKVWSGFDARPFLQATIEKAQAQSPAVLPFMGRIVSEIALPAEPFINIAIPWLEIVVALGFLVSVVDQRIRRPTLALAGFLSVLFLACGAGGWNPFLLGVVLALALAERTQTPKQAAATPPTLAGT</sequence>